<accession>A0A142IIH8</accession>
<evidence type="ECO:0000313" key="1">
    <source>
        <dbReference type="EMBL" id="AMR59766.1"/>
    </source>
</evidence>
<gene>
    <name evidence="1" type="ORF">SEGD1_119</name>
</gene>
<sequence>MAKQKKPRNKKYNPKVATERTAHTVAENALNRITFIGSSIRRLGPYAGRGFHFTASPRIRAIATDMLVGGLFDQPRPWHLWVMHLTELDTGEIVTETAVATLDDYTLADFCEHAEELVKSLRPEQEEGKYFGYAFVAAPNERYDFKAEEDQLIENFMHSGLLDTSLHLSEEQQFVSRADMAKLLVGYTRKFDVTVEHVKEVPEIVSKKDEVVLPVDEVVGKVATAIGATGDY</sequence>
<proteinExistence type="predicted"/>
<dbReference type="Proteomes" id="UP000223976">
    <property type="component" value="Segment"/>
</dbReference>
<organism evidence="1 2">
    <name type="scientific">Enterobacteria phage SEGD1</name>
    <dbReference type="NCBI Taxonomy" id="1805456"/>
    <lineage>
        <taxon>Viruses</taxon>
        <taxon>Duplodnaviria</taxon>
        <taxon>Heunggongvirae</taxon>
        <taxon>Uroviricota</taxon>
        <taxon>Caudoviricetes</taxon>
        <taxon>Chimalliviridae</taxon>
        <taxon>Seoulvirus</taxon>
        <taxon>Seoulvirus SPN3US</taxon>
    </lineage>
</organism>
<name>A0A142IIH8_9CAUD</name>
<reference evidence="1 2" key="1">
    <citation type="submission" date="2016-02" db="EMBL/GenBank/DDBJ databases">
        <title>Complete genome sequence of a polyvalent bacteriophage, SEGD1, simultaneously inhibiting both Salmonella enterica and Escherichia coli O157:H7.</title>
        <authorList>
            <person name="Fan J."/>
            <person name="Ma J."/>
        </authorList>
    </citation>
    <scope>NUCLEOTIDE SEQUENCE [LARGE SCALE GENOMIC DNA]</scope>
</reference>
<dbReference type="EMBL" id="KU726251">
    <property type="protein sequence ID" value="AMR59766.1"/>
    <property type="molecule type" value="Genomic_DNA"/>
</dbReference>
<evidence type="ECO:0000313" key="2">
    <source>
        <dbReference type="Proteomes" id="UP000223976"/>
    </source>
</evidence>
<protein>
    <submittedName>
        <fullName evidence="1">Uncharacterized protein</fullName>
    </submittedName>
</protein>